<protein>
    <recommendedName>
        <fullName evidence="4">phosphoserine transaminase</fullName>
        <ecNumber evidence="4">2.6.1.52</ecNumber>
    </recommendedName>
</protein>
<evidence type="ECO:0000256" key="3">
    <source>
        <dbReference type="ARBA" id="ARBA00006904"/>
    </source>
</evidence>
<dbReference type="InterPro" id="IPR015421">
    <property type="entry name" value="PyrdxlP-dep_Trfase_major"/>
</dbReference>
<dbReference type="PANTHER" id="PTHR43247:SF1">
    <property type="entry name" value="PHOSPHOSERINE AMINOTRANSFERASE"/>
    <property type="match status" value="1"/>
</dbReference>
<name>A0A814K779_ADIRI</name>
<dbReference type="Gene3D" id="3.40.640.10">
    <property type="entry name" value="Type I PLP-dependent aspartate aminotransferase-like (Major domain)"/>
    <property type="match status" value="1"/>
</dbReference>
<dbReference type="AlphaFoldDB" id="A0A814K779"/>
<comment type="caution">
    <text evidence="13">The sequence shown here is derived from an EMBL/GenBank/DDBJ whole genome shotgun (WGS) entry which is preliminary data.</text>
</comment>
<evidence type="ECO:0000256" key="6">
    <source>
        <dbReference type="ARBA" id="ARBA00022605"/>
    </source>
</evidence>
<keyword evidence="15" id="KW-1185">Reference proteome</keyword>
<dbReference type="InterPro" id="IPR015424">
    <property type="entry name" value="PyrdxlP-dep_Trfase"/>
</dbReference>
<evidence type="ECO:0000256" key="5">
    <source>
        <dbReference type="ARBA" id="ARBA00022576"/>
    </source>
</evidence>
<dbReference type="UniPathway" id="UPA00244">
    <property type="reaction ID" value="UER00311"/>
</dbReference>
<dbReference type="EC" id="2.6.1.52" evidence="4"/>
<comment type="similarity">
    <text evidence="3">Belongs to the class-V pyridoxal-phosphate-dependent aminotransferase family. SerC subfamily.</text>
</comment>
<dbReference type="SUPFAM" id="SSF53383">
    <property type="entry name" value="PLP-dependent transferases"/>
    <property type="match status" value="1"/>
</dbReference>
<dbReference type="PIRSF" id="PIRSF000525">
    <property type="entry name" value="SerC"/>
    <property type="match status" value="1"/>
</dbReference>
<dbReference type="GO" id="GO:0005737">
    <property type="term" value="C:cytoplasm"/>
    <property type="evidence" value="ECO:0007669"/>
    <property type="project" value="TreeGrafter"/>
</dbReference>
<evidence type="ECO:0000313" key="14">
    <source>
        <dbReference type="EMBL" id="CAF1616202.1"/>
    </source>
</evidence>
<dbReference type="FunFam" id="3.90.1150.10:FF:000006">
    <property type="entry name" value="Phosphoserine aminotransferase"/>
    <property type="match status" value="1"/>
</dbReference>
<keyword evidence="8" id="KW-0663">Pyridoxal phosphate</keyword>
<gene>
    <name evidence="13" type="ORF">EDS130_LOCUS17153</name>
    <name evidence="14" type="ORF">XAT740_LOCUS49593</name>
</gene>
<dbReference type="HAMAP" id="MF_00160">
    <property type="entry name" value="SerC_aminotrans_5"/>
    <property type="match status" value="1"/>
</dbReference>
<evidence type="ECO:0000256" key="8">
    <source>
        <dbReference type="ARBA" id="ARBA00022898"/>
    </source>
</evidence>
<dbReference type="PANTHER" id="PTHR43247">
    <property type="entry name" value="PHOSPHOSERINE AMINOTRANSFERASE"/>
    <property type="match status" value="1"/>
</dbReference>
<dbReference type="InterPro" id="IPR022278">
    <property type="entry name" value="Pser_aminoTfrase"/>
</dbReference>
<dbReference type="InterPro" id="IPR015422">
    <property type="entry name" value="PyrdxlP-dep_Trfase_small"/>
</dbReference>
<dbReference type="Proteomes" id="UP000663828">
    <property type="component" value="Unassembled WGS sequence"/>
</dbReference>
<dbReference type="Gene3D" id="3.90.1150.10">
    <property type="entry name" value="Aspartate Aminotransferase, domain 1"/>
    <property type="match status" value="1"/>
</dbReference>
<evidence type="ECO:0000313" key="16">
    <source>
        <dbReference type="Proteomes" id="UP000663852"/>
    </source>
</evidence>
<evidence type="ECO:0000313" key="13">
    <source>
        <dbReference type="EMBL" id="CAF1045459.1"/>
    </source>
</evidence>
<evidence type="ECO:0000256" key="11">
    <source>
        <dbReference type="ARBA" id="ARBA00049007"/>
    </source>
</evidence>
<evidence type="ECO:0000256" key="4">
    <source>
        <dbReference type="ARBA" id="ARBA00013030"/>
    </source>
</evidence>
<dbReference type="GO" id="GO:0006564">
    <property type="term" value="P:L-serine biosynthetic process"/>
    <property type="evidence" value="ECO:0007669"/>
    <property type="project" value="UniProtKB-KW"/>
</dbReference>
<dbReference type="GO" id="GO:0030170">
    <property type="term" value="F:pyridoxal phosphate binding"/>
    <property type="evidence" value="ECO:0007669"/>
    <property type="project" value="TreeGrafter"/>
</dbReference>
<dbReference type="EMBL" id="CAJNOR010007384">
    <property type="protein sequence ID" value="CAF1616202.1"/>
    <property type="molecule type" value="Genomic_DNA"/>
</dbReference>
<comment type="cofactor">
    <cofactor evidence="1">
        <name>pyridoxal 5'-phosphate</name>
        <dbReference type="ChEBI" id="CHEBI:597326"/>
    </cofactor>
</comment>
<dbReference type="Proteomes" id="UP000663852">
    <property type="component" value="Unassembled WGS sequence"/>
</dbReference>
<feature type="domain" description="Aminotransferase class V" evidence="12">
    <location>
        <begin position="19"/>
        <end position="366"/>
    </location>
</feature>
<accession>A0A814K779</accession>
<proteinExistence type="inferred from homology"/>
<sequence>MTNDSSVNGCCEHSERKVNFGPGPAQLPLEVLKNVQAEFLNYNGSGSNVMELSHRSSAFAKIIQEAEQDIRELLSIPESYAVLFLQGGATAQFSAVPLNFLNLKSSQTADYLVTGYWSEKAAKEAEKFGKINWVVPKSDKYRGVPAENTWKLTENSSYFYYCSNETIHGIELEDIPSIVPKDTPIICDMSSNFLTRSFDITKFAMVFASAQKNFGASGLVLVIVRKDLVEKNTNNSIPVTFDYKVQIANASMYNTPPTFSVYIANKMFSWTKRQGGLKSMNQLSDKKSKVVYETIDQSNGFYSNVIENKYRSRVNIPLRIMKDGTANEKLESSFLSEAVKSNMIELKGHRAVGGIRISLYNGVSLQETTKLVDFMRTFQKNNS</sequence>
<dbReference type="NCBIfam" id="NF003764">
    <property type="entry name" value="PRK05355.1"/>
    <property type="match status" value="1"/>
</dbReference>
<evidence type="ECO:0000256" key="10">
    <source>
        <dbReference type="ARBA" id="ARBA00047630"/>
    </source>
</evidence>
<dbReference type="NCBIfam" id="TIGR01364">
    <property type="entry name" value="serC_1"/>
    <property type="match status" value="1"/>
</dbReference>
<dbReference type="InterPro" id="IPR000192">
    <property type="entry name" value="Aminotrans_V_dom"/>
</dbReference>
<dbReference type="Pfam" id="PF00266">
    <property type="entry name" value="Aminotran_5"/>
    <property type="match status" value="1"/>
</dbReference>
<dbReference type="OrthoDB" id="1703350at2759"/>
<organism evidence="13 16">
    <name type="scientific">Adineta ricciae</name>
    <name type="common">Rotifer</name>
    <dbReference type="NCBI Taxonomy" id="249248"/>
    <lineage>
        <taxon>Eukaryota</taxon>
        <taxon>Metazoa</taxon>
        <taxon>Spiralia</taxon>
        <taxon>Gnathifera</taxon>
        <taxon>Rotifera</taxon>
        <taxon>Eurotatoria</taxon>
        <taxon>Bdelloidea</taxon>
        <taxon>Adinetida</taxon>
        <taxon>Adinetidae</taxon>
        <taxon>Adineta</taxon>
    </lineage>
</organism>
<evidence type="ECO:0000313" key="15">
    <source>
        <dbReference type="Proteomes" id="UP000663828"/>
    </source>
</evidence>
<dbReference type="UniPathway" id="UPA00135">
    <property type="reaction ID" value="UER00197"/>
</dbReference>
<evidence type="ECO:0000256" key="2">
    <source>
        <dbReference type="ARBA" id="ARBA00005099"/>
    </source>
</evidence>
<comment type="catalytic activity">
    <reaction evidence="11">
        <text>O-phospho-L-serine + 2-oxoglutarate = 3-phosphooxypyruvate + L-glutamate</text>
        <dbReference type="Rhea" id="RHEA:14329"/>
        <dbReference type="ChEBI" id="CHEBI:16810"/>
        <dbReference type="ChEBI" id="CHEBI:18110"/>
        <dbReference type="ChEBI" id="CHEBI:29985"/>
        <dbReference type="ChEBI" id="CHEBI:57524"/>
        <dbReference type="EC" id="2.6.1.52"/>
    </reaction>
</comment>
<dbReference type="FunFam" id="3.40.640.10:FF:000010">
    <property type="entry name" value="Phosphoserine aminotransferase"/>
    <property type="match status" value="1"/>
</dbReference>
<evidence type="ECO:0000256" key="1">
    <source>
        <dbReference type="ARBA" id="ARBA00001933"/>
    </source>
</evidence>
<dbReference type="GO" id="GO:0004648">
    <property type="term" value="F:O-phospho-L-serine:2-oxoglutarate aminotransferase activity"/>
    <property type="evidence" value="ECO:0007669"/>
    <property type="project" value="UniProtKB-EC"/>
</dbReference>
<comment type="pathway">
    <text evidence="2">Amino-acid biosynthesis; L-serine biosynthesis; L-serine from 3-phospho-D-glycerate: step 2/3.</text>
</comment>
<keyword evidence="6" id="KW-0028">Amino-acid biosynthesis</keyword>
<comment type="catalytic activity">
    <reaction evidence="10">
        <text>4-(phosphooxy)-L-threonine + 2-oxoglutarate = (R)-3-hydroxy-2-oxo-4-phosphooxybutanoate + L-glutamate</text>
        <dbReference type="Rhea" id="RHEA:16573"/>
        <dbReference type="ChEBI" id="CHEBI:16810"/>
        <dbReference type="ChEBI" id="CHEBI:29985"/>
        <dbReference type="ChEBI" id="CHEBI:58452"/>
        <dbReference type="ChEBI" id="CHEBI:58538"/>
        <dbReference type="EC" id="2.6.1.52"/>
    </reaction>
</comment>
<keyword evidence="7" id="KW-0808">Transferase</keyword>
<evidence type="ECO:0000256" key="7">
    <source>
        <dbReference type="ARBA" id="ARBA00022679"/>
    </source>
</evidence>
<evidence type="ECO:0000256" key="9">
    <source>
        <dbReference type="ARBA" id="ARBA00023299"/>
    </source>
</evidence>
<dbReference type="EMBL" id="CAJNOJ010000076">
    <property type="protein sequence ID" value="CAF1045459.1"/>
    <property type="molecule type" value="Genomic_DNA"/>
</dbReference>
<keyword evidence="5" id="KW-0032">Aminotransferase</keyword>
<evidence type="ECO:0000259" key="12">
    <source>
        <dbReference type="Pfam" id="PF00266"/>
    </source>
</evidence>
<keyword evidence="9" id="KW-0718">Serine biosynthesis</keyword>
<reference evidence="13" key="1">
    <citation type="submission" date="2021-02" db="EMBL/GenBank/DDBJ databases">
        <authorList>
            <person name="Nowell W R."/>
        </authorList>
    </citation>
    <scope>NUCLEOTIDE SEQUENCE</scope>
</reference>